<comment type="caution">
    <text evidence="5">The sequence shown here is derived from an EMBL/GenBank/DDBJ whole genome shotgun (WGS) entry which is preliminary data.</text>
</comment>
<dbReference type="PANTHER" id="PTHR43365:SF1">
    <property type="entry name" value="ACETYL-COA C-ACYLTRANSFERASE"/>
    <property type="match status" value="1"/>
</dbReference>
<dbReference type="SUPFAM" id="SSF53901">
    <property type="entry name" value="Thiolase-like"/>
    <property type="match status" value="2"/>
</dbReference>
<sequence length="403" mass="42186">MSEEAFIYEAIRTPRGKQKNGSLHEVKPIDLVVGLMNELRRRYPDMDPALIDDVVLGCVSPVGEQGGDIARTAVLASGLPETVGGVQLNRFCASGLEAVNIAAQKVRSGFEDLVLAGGVESMSRVPMGSDGGAWAGDPDTNYQVGFVPQGIGADLIATIEGFSREDVDAYALRSQQRAAAAWSGGYFAKSVVPVRDQNGLVILDHDEHMRPDTTMEGLAKLKPAFADIGAMGGFDDVALQKYHWVEKINHVHTGGNSSGIVDGAALVLIGSEAAGKAAGLTPRARVVATATSGSDPVIMLTGPTPATKKVLAKAGLTVDDIDLFELNEAFASVVLKFQKDLNIPDEKLNVNGGAIAMGHPLGATGAMITGTMVDELERRGAKRALITLCVGGGMGVATIIERV</sequence>
<dbReference type="OrthoDB" id="9764638at2"/>
<accession>K5B7L9</accession>
<evidence type="ECO:0000313" key="5">
    <source>
        <dbReference type="EMBL" id="EKF22178.1"/>
    </source>
</evidence>
<dbReference type="InterPro" id="IPR020613">
    <property type="entry name" value="Thiolase_CS"/>
</dbReference>
<dbReference type="InterPro" id="IPR020615">
    <property type="entry name" value="Thiolase_acyl_enz_int_AS"/>
</dbReference>
<proteinExistence type="inferred from homology"/>
<evidence type="ECO:0000256" key="4">
    <source>
        <dbReference type="RuleBase" id="RU003557"/>
    </source>
</evidence>
<comment type="similarity">
    <text evidence="1 4">Belongs to the thiolase-like superfamily. Thiolase family.</text>
</comment>
<dbReference type="InterPro" id="IPR020617">
    <property type="entry name" value="Thiolase_C"/>
</dbReference>
<dbReference type="Pfam" id="PF00108">
    <property type="entry name" value="Thiolase_N"/>
    <property type="match status" value="1"/>
</dbReference>
<dbReference type="InterPro" id="IPR020616">
    <property type="entry name" value="Thiolase_N"/>
</dbReference>
<name>K5B7L9_MYCHD</name>
<dbReference type="Gene3D" id="3.40.47.10">
    <property type="match status" value="2"/>
</dbReference>
<keyword evidence="6" id="KW-1185">Reference proteome</keyword>
<keyword evidence="2 4" id="KW-0808">Transferase</keyword>
<dbReference type="PANTHER" id="PTHR43365">
    <property type="entry name" value="BLR7806 PROTEIN"/>
    <property type="match status" value="1"/>
</dbReference>
<organism evidence="5 6">
    <name type="scientific">Mycolicibacterium hassiacum (strain DSM 44199 / CIP 105218 / JCM 12690 / 3849)</name>
    <name type="common">Mycobacterium hassiacum</name>
    <dbReference type="NCBI Taxonomy" id="1122247"/>
    <lineage>
        <taxon>Bacteria</taxon>
        <taxon>Bacillati</taxon>
        <taxon>Actinomycetota</taxon>
        <taxon>Actinomycetes</taxon>
        <taxon>Mycobacteriales</taxon>
        <taxon>Mycobacteriaceae</taxon>
        <taxon>Mycolicibacterium</taxon>
    </lineage>
</organism>
<evidence type="ECO:0000256" key="3">
    <source>
        <dbReference type="ARBA" id="ARBA00023315"/>
    </source>
</evidence>
<reference evidence="5 6" key="1">
    <citation type="journal article" date="2012" name="J. Bacteriol.">
        <title>Genome sequence of Mycobacterium hassiacum DSM 44199, a rare source of heat-stable mycobacterial proteins.</title>
        <authorList>
            <person name="Tiago I."/>
            <person name="Maranha A."/>
            <person name="Mendes V."/>
            <person name="Alarico S."/>
            <person name="Moynihan P.J."/>
            <person name="Clarke A.J."/>
            <person name="Macedo-Ribeiro S."/>
            <person name="Pereira P.J."/>
            <person name="Empadinhas N."/>
        </authorList>
    </citation>
    <scope>NUCLEOTIDE SEQUENCE [LARGE SCALE GENOMIC DNA]</scope>
    <source>
        <strain evidence="6">DSM 44199 / CIP 105218 / JCM 12690 / 3849</strain>
    </source>
</reference>
<gene>
    <name evidence="5" type="ORF">C731_3665</name>
</gene>
<dbReference type="RefSeq" id="WP_005630142.1">
    <property type="nucleotide sequence ID" value="NZ_AMRA01000102.1"/>
</dbReference>
<evidence type="ECO:0000256" key="1">
    <source>
        <dbReference type="ARBA" id="ARBA00010982"/>
    </source>
</evidence>
<dbReference type="STRING" id="1122247.GCA_000379865_02835"/>
<dbReference type="NCBIfam" id="TIGR01930">
    <property type="entry name" value="AcCoA-C-Actrans"/>
    <property type="match status" value="1"/>
</dbReference>
<dbReference type="Pfam" id="PF02803">
    <property type="entry name" value="Thiolase_C"/>
    <property type="match status" value="1"/>
</dbReference>
<dbReference type="CDD" id="cd00751">
    <property type="entry name" value="thiolase"/>
    <property type="match status" value="1"/>
</dbReference>
<evidence type="ECO:0000256" key="2">
    <source>
        <dbReference type="ARBA" id="ARBA00022679"/>
    </source>
</evidence>
<dbReference type="PATRIC" id="fig|1122247.3.peg.3515"/>
<dbReference type="InterPro" id="IPR002155">
    <property type="entry name" value="Thiolase"/>
</dbReference>
<protein>
    <submittedName>
        <fullName evidence="5">Acetyl-CoA C-acetyltransferase family protein</fullName>
    </submittedName>
</protein>
<dbReference type="PROSITE" id="PS00737">
    <property type="entry name" value="THIOLASE_2"/>
    <property type="match status" value="1"/>
</dbReference>
<dbReference type="AlphaFoldDB" id="K5B7L9"/>
<keyword evidence="3 4" id="KW-0012">Acyltransferase</keyword>
<evidence type="ECO:0000313" key="6">
    <source>
        <dbReference type="Proteomes" id="UP000006265"/>
    </source>
</evidence>
<dbReference type="NCBIfam" id="NF006090">
    <property type="entry name" value="PRK08242.1"/>
    <property type="match status" value="1"/>
</dbReference>
<dbReference type="InterPro" id="IPR016039">
    <property type="entry name" value="Thiolase-like"/>
</dbReference>
<dbReference type="eggNOG" id="COG0183">
    <property type="taxonomic scope" value="Bacteria"/>
</dbReference>
<dbReference type="PROSITE" id="PS00099">
    <property type="entry name" value="THIOLASE_3"/>
    <property type="match status" value="1"/>
</dbReference>
<dbReference type="PIRSF" id="PIRSF000429">
    <property type="entry name" value="Ac-CoA_Ac_transf"/>
    <property type="match status" value="1"/>
</dbReference>
<dbReference type="GO" id="GO:0016747">
    <property type="term" value="F:acyltransferase activity, transferring groups other than amino-acyl groups"/>
    <property type="evidence" value="ECO:0007669"/>
    <property type="project" value="InterPro"/>
</dbReference>
<dbReference type="PROSITE" id="PS00098">
    <property type="entry name" value="THIOLASE_1"/>
    <property type="match status" value="1"/>
</dbReference>
<dbReference type="InterPro" id="IPR020610">
    <property type="entry name" value="Thiolase_AS"/>
</dbReference>
<dbReference type="Proteomes" id="UP000006265">
    <property type="component" value="Unassembled WGS sequence"/>
</dbReference>
<dbReference type="EMBL" id="AMRA01000102">
    <property type="protein sequence ID" value="EKF22178.1"/>
    <property type="molecule type" value="Genomic_DNA"/>
</dbReference>